<dbReference type="Proteomes" id="UP000002171">
    <property type="component" value="Unassembled WGS sequence"/>
</dbReference>
<dbReference type="Pfam" id="PF13682">
    <property type="entry name" value="CZB"/>
    <property type="match status" value="1"/>
</dbReference>
<dbReference type="InterPro" id="IPR025991">
    <property type="entry name" value="Chemoreceptor_zinc-bind_dom"/>
</dbReference>
<organism evidence="2 3">
    <name type="scientific">Neptuniibacter caesariensis</name>
    <dbReference type="NCBI Taxonomy" id="207954"/>
    <lineage>
        <taxon>Bacteria</taxon>
        <taxon>Pseudomonadati</taxon>
        <taxon>Pseudomonadota</taxon>
        <taxon>Gammaproteobacteria</taxon>
        <taxon>Oceanospirillales</taxon>
        <taxon>Oceanospirillaceae</taxon>
        <taxon>Neptuniibacter</taxon>
    </lineage>
</organism>
<reference evidence="2 3" key="1">
    <citation type="submission" date="2006-02" db="EMBL/GenBank/DDBJ databases">
        <authorList>
            <person name="Pinhassi J."/>
            <person name="Pedros-Alio C."/>
            <person name="Ferriera S."/>
            <person name="Johnson J."/>
            <person name="Kravitz S."/>
            <person name="Halpern A."/>
            <person name="Remington K."/>
            <person name="Beeson K."/>
            <person name="Tran B."/>
            <person name="Rogers Y.-H."/>
            <person name="Friedman R."/>
            <person name="Venter J.C."/>
        </authorList>
    </citation>
    <scope>NUCLEOTIDE SEQUENCE [LARGE SCALE GENOMIC DNA]</scope>
    <source>
        <strain evidence="2 3">MED92</strain>
    </source>
</reference>
<keyword evidence="3" id="KW-1185">Reference proteome</keyword>
<evidence type="ECO:0000313" key="3">
    <source>
        <dbReference type="Proteomes" id="UP000002171"/>
    </source>
</evidence>
<evidence type="ECO:0000259" key="1">
    <source>
        <dbReference type="Pfam" id="PF13682"/>
    </source>
</evidence>
<dbReference type="RefSeq" id="WP_007019817.1">
    <property type="nucleotide sequence ID" value="NZ_CH724125.1"/>
</dbReference>
<dbReference type="EMBL" id="AAOW01000004">
    <property type="protein sequence ID" value="EAR62180.1"/>
    <property type="molecule type" value="Genomic_DNA"/>
</dbReference>
<evidence type="ECO:0000313" key="2">
    <source>
        <dbReference type="EMBL" id="EAR62180.1"/>
    </source>
</evidence>
<proteinExistence type="predicted"/>
<gene>
    <name evidence="2" type="ORF">MED92_10754</name>
</gene>
<protein>
    <recommendedName>
        <fullName evidence="1">Chemoreceptor zinc-binding domain-containing protein</fullName>
    </recommendedName>
</protein>
<dbReference type="OrthoDB" id="9181673at2"/>
<accession>A0A7U8C8S3</accession>
<name>A0A7U8C8S3_NEPCE</name>
<comment type="caution">
    <text evidence="2">The sequence shown here is derived from an EMBL/GenBank/DDBJ whole genome shotgun (WGS) entry which is preliminary data.</text>
</comment>
<dbReference type="AlphaFoldDB" id="A0A7U8C8S3"/>
<dbReference type="Gene3D" id="1.20.120.30">
    <property type="entry name" value="Aspartate receptor, ligand-binding domain"/>
    <property type="match status" value="1"/>
</dbReference>
<sequence>MSLTNLHTDNRRALTFTLGDSLFGIDVSNILSFSDSYGEIKYATQQIEGFVGYLDFRNTLVQVFECATSLSHNKERDAIVTLVNDIKTYQQAHIDWINALEHSILTNEPFTKPRNPRMCAFGKWFYSFETEDDSLRVLLDKIELPHMHIHSLADTLLDMTGAGQRDEAIEVLRIEKQTTLKKLLRVLDYINDYLENSIHPIVLHLTKDGRTPWFSMVLDNIGDIIDYAPTSLDTLKSIDKGEPVKGYVRNPSGESFMMLSLERFFEQASDKLSKAG</sequence>
<feature type="domain" description="Chemoreceptor zinc-binding" evidence="1">
    <location>
        <begin position="93"/>
        <end position="155"/>
    </location>
</feature>